<gene>
    <name evidence="1" type="ORF">OCOJLMKI_3464</name>
</gene>
<evidence type="ECO:0000313" key="2">
    <source>
        <dbReference type="Proteomes" id="UP001055125"/>
    </source>
</evidence>
<sequence>MRTAYVGFYWTLPVNWADFRRLPSDVEGAAQASRTIRYQRERVRQWVKEDAVSLVGEIAFMDVRTDRATEAVREALIATRRVCVRRKAKLVYVRFEEQNLWRSNPYLRRHAEEFGLELVALSPDPLTIDGRRFDPAEHFKRWRTADKEQMGELRREAYQGLEQALSVFPEGAGRWQAIAERLNGDGIRSLKGSTWTPENVRKVVNRHHNVFA</sequence>
<reference evidence="1" key="1">
    <citation type="journal article" date="2021" name="Front. Microbiol.">
        <title>Comprehensive Comparative Genomics and Phenotyping of Methylobacterium Species.</title>
        <authorList>
            <person name="Alessa O."/>
            <person name="Ogura Y."/>
            <person name="Fujitani Y."/>
            <person name="Takami H."/>
            <person name="Hayashi T."/>
            <person name="Sahin N."/>
            <person name="Tani A."/>
        </authorList>
    </citation>
    <scope>NUCLEOTIDE SEQUENCE</scope>
    <source>
        <strain evidence="1">DSM 19015</strain>
    </source>
</reference>
<keyword evidence="2" id="KW-1185">Reference proteome</keyword>
<accession>A0ABQ4S189</accession>
<reference evidence="1" key="2">
    <citation type="submission" date="2021-08" db="EMBL/GenBank/DDBJ databases">
        <authorList>
            <person name="Tani A."/>
            <person name="Ola A."/>
            <person name="Ogura Y."/>
            <person name="Katsura K."/>
            <person name="Hayashi T."/>
        </authorList>
    </citation>
    <scope>NUCLEOTIDE SEQUENCE</scope>
    <source>
        <strain evidence="1">DSM 19015</strain>
    </source>
</reference>
<name>A0ABQ4S189_9HYPH</name>
<comment type="caution">
    <text evidence="1">The sequence shown here is derived from an EMBL/GenBank/DDBJ whole genome shotgun (WGS) entry which is preliminary data.</text>
</comment>
<organism evidence="1 2">
    <name type="scientific">Methylobacterium iners</name>
    <dbReference type="NCBI Taxonomy" id="418707"/>
    <lineage>
        <taxon>Bacteria</taxon>
        <taxon>Pseudomonadati</taxon>
        <taxon>Pseudomonadota</taxon>
        <taxon>Alphaproteobacteria</taxon>
        <taxon>Hyphomicrobiales</taxon>
        <taxon>Methylobacteriaceae</taxon>
        <taxon>Methylobacterium</taxon>
    </lineage>
</organism>
<evidence type="ECO:0000313" key="1">
    <source>
        <dbReference type="EMBL" id="GJD96244.1"/>
    </source>
</evidence>
<proteinExistence type="predicted"/>
<dbReference type="Proteomes" id="UP001055125">
    <property type="component" value="Unassembled WGS sequence"/>
</dbReference>
<dbReference type="RefSeq" id="WP_238245359.1">
    <property type="nucleotide sequence ID" value="NZ_BPQP01000057.1"/>
</dbReference>
<protein>
    <recommendedName>
        <fullName evidence="3">Recombinase domain-containing protein</fullName>
    </recommendedName>
</protein>
<evidence type="ECO:0008006" key="3">
    <source>
        <dbReference type="Google" id="ProtNLM"/>
    </source>
</evidence>
<dbReference type="EMBL" id="BPQP01000057">
    <property type="protein sequence ID" value="GJD96244.1"/>
    <property type="molecule type" value="Genomic_DNA"/>
</dbReference>